<sequence length="315" mass="34729">MDLAKKVQYFTLDVISAVGLGKTFGMLSSDNDVDDYLKSTEEGLSAIAWAVALGISWMAQAPIIGKFIAPSPTDNNGFGKMMATCFRYVDERTGRDTDERLDMLASYIKHGLSGDELRSEALEQVIAGSDTTAAAIRGTFLQIMTNKRVYTKLQQEIDEAVRNGVAPQAGEGLIAVAQAKRLPYLQAVIRESLRVRPPVVNYFSRDTPPEGDTVEVNGKNVFLPGGVCVGYSAYAMHRDEKVYGKDAQAFRPERWFDPDVENLASMVRTNELGFGYGRFTCLGKPVAQMEISKIIFEVRDSSPLLNMVPPATEFR</sequence>
<dbReference type="GO" id="GO:0005506">
    <property type="term" value="F:iron ion binding"/>
    <property type="evidence" value="ECO:0007669"/>
    <property type="project" value="InterPro"/>
</dbReference>
<proteinExistence type="predicted"/>
<dbReference type="PRINTS" id="PR00463">
    <property type="entry name" value="EP450I"/>
</dbReference>
<dbReference type="InterPro" id="IPR050121">
    <property type="entry name" value="Cytochrome_P450_monoxygenase"/>
</dbReference>
<dbReference type="GO" id="GO:0016705">
    <property type="term" value="F:oxidoreductase activity, acting on paired donors, with incorporation or reduction of molecular oxygen"/>
    <property type="evidence" value="ECO:0007669"/>
    <property type="project" value="InterPro"/>
</dbReference>
<evidence type="ECO:0000256" key="2">
    <source>
        <dbReference type="ARBA" id="ARBA00022723"/>
    </source>
</evidence>
<dbReference type="AlphaFoldDB" id="A0AA37UKT2"/>
<reference evidence="5 6" key="1">
    <citation type="submission" date="2022-03" db="EMBL/GenBank/DDBJ databases">
        <title>Genome data of Colletotrichum spp.</title>
        <authorList>
            <person name="Utami Y.D."/>
            <person name="Hiruma K."/>
        </authorList>
    </citation>
    <scope>NUCLEOTIDE SEQUENCE [LARGE SCALE GENOMIC DNA]</scope>
    <source>
        <strain evidence="5 6">MAFF 239500</strain>
    </source>
</reference>
<dbReference type="PRINTS" id="PR00385">
    <property type="entry name" value="P450"/>
</dbReference>
<keyword evidence="3 4" id="KW-0408">Iron</keyword>
<gene>
    <name evidence="5" type="ORF">ColSpa_11930</name>
</gene>
<dbReference type="EMBL" id="BQXU01000053">
    <property type="protein sequence ID" value="GKT51749.1"/>
    <property type="molecule type" value="Genomic_DNA"/>
</dbReference>
<keyword evidence="5" id="KW-0503">Monooxygenase</keyword>
<dbReference type="SUPFAM" id="SSF48264">
    <property type="entry name" value="Cytochrome P450"/>
    <property type="match status" value="1"/>
</dbReference>
<comment type="cofactor">
    <cofactor evidence="4">
        <name>heme</name>
        <dbReference type="ChEBI" id="CHEBI:30413"/>
    </cofactor>
</comment>
<keyword evidence="2 4" id="KW-0479">Metal-binding</keyword>
<keyword evidence="6" id="KW-1185">Reference proteome</keyword>
<dbReference type="PANTHER" id="PTHR24305:SF168">
    <property type="entry name" value="P450, PUTATIVE (EUROFUNG)-RELATED"/>
    <property type="match status" value="1"/>
</dbReference>
<dbReference type="PANTHER" id="PTHR24305">
    <property type="entry name" value="CYTOCHROME P450"/>
    <property type="match status" value="1"/>
</dbReference>
<evidence type="ECO:0000313" key="5">
    <source>
        <dbReference type="EMBL" id="GKT51749.1"/>
    </source>
</evidence>
<dbReference type="GO" id="GO:0020037">
    <property type="term" value="F:heme binding"/>
    <property type="evidence" value="ECO:0007669"/>
    <property type="project" value="InterPro"/>
</dbReference>
<name>A0AA37UKT2_9PEZI</name>
<dbReference type="Proteomes" id="UP001055115">
    <property type="component" value="Unassembled WGS sequence"/>
</dbReference>
<dbReference type="Gene3D" id="1.10.630.10">
    <property type="entry name" value="Cytochrome P450"/>
    <property type="match status" value="1"/>
</dbReference>
<comment type="caution">
    <text evidence="5">The sequence shown here is derived from an EMBL/GenBank/DDBJ whole genome shotgun (WGS) entry which is preliminary data.</text>
</comment>
<accession>A0AA37UKT2</accession>
<feature type="binding site" description="axial binding residue" evidence="4">
    <location>
        <position position="281"/>
    </location>
    <ligand>
        <name>heme</name>
        <dbReference type="ChEBI" id="CHEBI:30413"/>
    </ligand>
    <ligandPart>
        <name>Fe</name>
        <dbReference type="ChEBI" id="CHEBI:18248"/>
    </ligandPart>
</feature>
<keyword evidence="5" id="KW-0560">Oxidoreductase</keyword>
<dbReference type="InterPro" id="IPR036396">
    <property type="entry name" value="Cyt_P450_sf"/>
</dbReference>
<dbReference type="InterPro" id="IPR002401">
    <property type="entry name" value="Cyt_P450_E_grp-I"/>
</dbReference>
<evidence type="ECO:0000256" key="3">
    <source>
        <dbReference type="ARBA" id="ARBA00023004"/>
    </source>
</evidence>
<evidence type="ECO:0000256" key="1">
    <source>
        <dbReference type="ARBA" id="ARBA00022617"/>
    </source>
</evidence>
<organism evidence="5 6">
    <name type="scientific">Colletotrichum spaethianum</name>
    <dbReference type="NCBI Taxonomy" id="700344"/>
    <lineage>
        <taxon>Eukaryota</taxon>
        <taxon>Fungi</taxon>
        <taxon>Dikarya</taxon>
        <taxon>Ascomycota</taxon>
        <taxon>Pezizomycotina</taxon>
        <taxon>Sordariomycetes</taxon>
        <taxon>Hypocreomycetidae</taxon>
        <taxon>Glomerellales</taxon>
        <taxon>Glomerellaceae</taxon>
        <taxon>Colletotrichum</taxon>
        <taxon>Colletotrichum spaethianum species complex</taxon>
    </lineage>
</organism>
<evidence type="ECO:0000256" key="4">
    <source>
        <dbReference type="PIRSR" id="PIRSR602401-1"/>
    </source>
</evidence>
<dbReference type="GO" id="GO:0004497">
    <property type="term" value="F:monooxygenase activity"/>
    <property type="evidence" value="ECO:0007669"/>
    <property type="project" value="UniProtKB-KW"/>
</dbReference>
<evidence type="ECO:0000313" key="6">
    <source>
        <dbReference type="Proteomes" id="UP001055115"/>
    </source>
</evidence>
<protein>
    <submittedName>
        <fullName evidence="5">Cytochrome P450 monooxygenase lolP1</fullName>
    </submittedName>
</protein>
<keyword evidence="1 4" id="KW-0349">Heme</keyword>
<dbReference type="Pfam" id="PF00067">
    <property type="entry name" value="p450"/>
    <property type="match status" value="1"/>
</dbReference>
<dbReference type="RefSeq" id="XP_049134099.1">
    <property type="nucleotide sequence ID" value="XM_049278142.1"/>
</dbReference>
<dbReference type="InterPro" id="IPR001128">
    <property type="entry name" value="Cyt_P450"/>
</dbReference>
<dbReference type="GeneID" id="73332732"/>